<dbReference type="Pfam" id="PF07687">
    <property type="entry name" value="M20_dimer"/>
    <property type="match status" value="1"/>
</dbReference>
<dbReference type="PIRSF" id="PIRSF001235">
    <property type="entry name" value="Amidase_carbamoylase"/>
    <property type="match status" value="1"/>
</dbReference>
<feature type="binding site" evidence="3">
    <location>
        <position position="128"/>
    </location>
    <ligand>
        <name>Zn(2+)</name>
        <dbReference type="ChEBI" id="CHEBI:29105"/>
        <label>2</label>
    </ligand>
</feature>
<feature type="binding site" evidence="4">
    <location>
        <position position="275"/>
    </location>
    <ligand>
        <name>allantoate</name>
        <dbReference type="ChEBI" id="CHEBI:17536"/>
    </ligand>
</feature>
<dbReference type="InterPro" id="IPR011650">
    <property type="entry name" value="Peptidase_M20_dimer"/>
</dbReference>
<evidence type="ECO:0000256" key="3">
    <source>
        <dbReference type="PIRSR" id="PIRSR001235-1"/>
    </source>
</evidence>
<evidence type="ECO:0000313" key="7">
    <source>
        <dbReference type="Proteomes" id="UP000189545"/>
    </source>
</evidence>
<evidence type="ECO:0000256" key="2">
    <source>
        <dbReference type="ARBA" id="ARBA00022801"/>
    </source>
</evidence>
<evidence type="ECO:0000259" key="5">
    <source>
        <dbReference type="Pfam" id="PF07687"/>
    </source>
</evidence>
<dbReference type="CDD" id="cd03884">
    <property type="entry name" value="M20_bAS"/>
    <property type="match status" value="1"/>
</dbReference>
<dbReference type="SUPFAM" id="SSF53187">
    <property type="entry name" value="Zn-dependent exopeptidases"/>
    <property type="match status" value="1"/>
</dbReference>
<dbReference type="AlphaFoldDB" id="A0A1S6HU15"/>
<dbReference type="OrthoDB" id="9808195at2"/>
<dbReference type="EC" id="3.5.1.87" evidence="6"/>
<proteinExistence type="inferred from homology"/>
<dbReference type="GO" id="GO:0046872">
    <property type="term" value="F:metal ion binding"/>
    <property type="evidence" value="ECO:0007669"/>
    <property type="project" value="UniProtKB-KW"/>
</dbReference>
<feature type="domain" description="Peptidase M20 dimerisation" evidence="5">
    <location>
        <begin position="217"/>
        <end position="308"/>
    </location>
</feature>
<keyword evidence="7" id="KW-1185">Reference proteome</keyword>
<dbReference type="PANTHER" id="PTHR32494">
    <property type="entry name" value="ALLANTOATE DEIMINASE-RELATED"/>
    <property type="match status" value="1"/>
</dbReference>
<dbReference type="GO" id="GO:0050538">
    <property type="term" value="F:N-carbamoyl-L-amino-acid hydrolase activity"/>
    <property type="evidence" value="ECO:0007669"/>
    <property type="project" value="UniProtKB-EC"/>
</dbReference>
<gene>
    <name evidence="6" type="ORF">Sps_03941</name>
</gene>
<dbReference type="EMBL" id="CP014782">
    <property type="protein sequence ID" value="AQS39056.1"/>
    <property type="molecule type" value="Genomic_DNA"/>
</dbReference>
<keyword evidence="2 6" id="KW-0378">Hydrolase</keyword>
<dbReference type="PANTHER" id="PTHR32494:SF5">
    <property type="entry name" value="ALLANTOATE AMIDOHYDROLASE"/>
    <property type="match status" value="1"/>
</dbReference>
<dbReference type="Gene3D" id="3.30.70.360">
    <property type="match status" value="1"/>
</dbReference>
<dbReference type="InterPro" id="IPR002933">
    <property type="entry name" value="Peptidase_M20"/>
</dbReference>
<dbReference type="RefSeq" id="WP_077754018.1">
    <property type="nucleotide sequence ID" value="NZ_CP014782.1"/>
</dbReference>
<organism evidence="6 7">
    <name type="scientific">Shewanella psychrophila</name>
    <dbReference type="NCBI Taxonomy" id="225848"/>
    <lineage>
        <taxon>Bacteria</taxon>
        <taxon>Pseudomonadati</taxon>
        <taxon>Pseudomonadota</taxon>
        <taxon>Gammaproteobacteria</taxon>
        <taxon>Alteromonadales</taxon>
        <taxon>Shewanellaceae</taxon>
        <taxon>Shewanella</taxon>
    </lineage>
</organism>
<feature type="binding site" evidence="4">
    <location>
        <position position="288"/>
    </location>
    <ligand>
        <name>allantoate</name>
        <dbReference type="ChEBI" id="CHEBI:17536"/>
    </ligand>
</feature>
<keyword evidence="3" id="KW-0479">Metal-binding</keyword>
<keyword evidence="3" id="KW-0862">Zinc</keyword>
<dbReference type="InterPro" id="IPR036264">
    <property type="entry name" value="Bact_exopeptidase_dim_dom"/>
</dbReference>
<dbReference type="Gene3D" id="3.40.630.10">
    <property type="entry name" value="Zn peptidases"/>
    <property type="match status" value="1"/>
</dbReference>
<dbReference type="SUPFAM" id="SSF55031">
    <property type="entry name" value="Bacterial exopeptidase dimerisation domain"/>
    <property type="match status" value="1"/>
</dbReference>
<dbReference type="GO" id="GO:0016813">
    <property type="term" value="F:hydrolase activity, acting on carbon-nitrogen (but not peptide) bonds, in linear amidines"/>
    <property type="evidence" value="ECO:0007669"/>
    <property type="project" value="InterPro"/>
</dbReference>
<reference evidence="6 7" key="1">
    <citation type="submission" date="2016-03" db="EMBL/GenBank/DDBJ databases">
        <title>Complete genome sequence of Shewanella psychrophila WP2, a deep sea bacterium isolated from west Pacific sediment.</title>
        <authorList>
            <person name="Xu G."/>
            <person name="Jian H."/>
        </authorList>
    </citation>
    <scope>NUCLEOTIDE SEQUENCE [LARGE SCALE GENOMIC DNA]</scope>
    <source>
        <strain evidence="6 7">WP2</strain>
    </source>
</reference>
<dbReference type="Proteomes" id="UP000189545">
    <property type="component" value="Chromosome"/>
</dbReference>
<dbReference type="STRING" id="225848.Sps_03941"/>
<feature type="binding site" evidence="4">
    <location>
        <position position="215"/>
    </location>
    <ligand>
        <name>allantoate</name>
        <dbReference type="ChEBI" id="CHEBI:17536"/>
    </ligand>
</feature>
<evidence type="ECO:0000313" key="6">
    <source>
        <dbReference type="EMBL" id="AQS39056.1"/>
    </source>
</evidence>
<accession>A0A1S6HU15</accession>
<dbReference type="KEGG" id="spsw:Sps_03941"/>
<dbReference type="NCBIfam" id="NF006769">
    <property type="entry name" value="PRK09290.1-3"/>
    <property type="match status" value="1"/>
</dbReference>
<dbReference type="NCBIfam" id="TIGR01879">
    <property type="entry name" value="hydantase"/>
    <property type="match status" value="1"/>
</dbReference>
<feature type="binding site" evidence="3">
    <location>
        <position position="382"/>
    </location>
    <ligand>
        <name>Zn(2+)</name>
        <dbReference type="ChEBI" id="CHEBI:29105"/>
        <label>2</label>
    </ligand>
</feature>
<comment type="similarity">
    <text evidence="1">Belongs to the peptidase M20 family.</text>
</comment>
<feature type="binding site" evidence="3">
    <location>
        <position position="82"/>
    </location>
    <ligand>
        <name>Zn(2+)</name>
        <dbReference type="ChEBI" id="CHEBI:29105"/>
        <label>1</label>
    </ligand>
</feature>
<evidence type="ECO:0000256" key="4">
    <source>
        <dbReference type="PIRSR" id="PIRSR001235-2"/>
    </source>
</evidence>
<feature type="binding site" evidence="3">
    <location>
        <position position="93"/>
    </location>
    <ligand>
        <name>Zn(2+)</name>
        <dbReference type="ChEBI" id="CHEBI:29105"/>
        <label>2</label>
    </ligand>
</feature>
<protein>
    <submittedName>
        <fullName evidence="6">Amidase, hydantoinase/carbamoylase family</fullName>
        <ecNumber evidence="6">3.5.1.87</ecNumber>
    </submittedName>
</protein>
<evidence type="ECO:0000256" key="1">
    <source>
        <dbReference type="ARBA" id="ARBA00006153"/>
    </source>
</evidence>
<feature type="binding site" evidence="3">
    <location>
        <position position="93"/>
    </location>
    <ligand>
        <name>Zn(2+)</name>
        <dbReference type="ChEBI" id="CHEBI:29105"/>
        <label>1</label>
    </ligand>
</feature>
<name>A0A1S6HU15_9GAMM</name>
<dbReference type="Pfam" id="PF01546">
    <property type="entry name" value="Peptidase_M20"/>
    <property type="match status" value="1"/>
</dbReference>
<comment type="cofactor">
    <cofactor evidence="3">
        <name>Zn(2+)</name>
        <dbReference type="ChEBI" id="CHEBI:29105"/>
    </cofactor>
    <text evidence="3">Binds 2 Zn(2+) ions per subunit.</text>
</comment>
<dbReference type="InterPro" id="IPR010158">
    <property type="entry name" value="Amidase_Cbmase"/>
</dbReference>
<sequence length="409" mass="45044">MTEKTNHKRLWSRLMEMAKLGATPNGGCNRQALTDLDSMGRALLIEWASEIGCSHHYDEIGNLFIRREGQSPQLPVILVGSHLDTQPSGGKFDGVYGVLAGLEVLHTLTEKEIDTLHPIELVVWTNEEGCRFDCAMMGSAVWTQSMPLQQAYDLQAFDNHARVEDELIRLGQKGQVSARYFPIKAAFELHIEQGPILEHEQLTIGVVKGAQHMSRHNISVWGQEAHAGPTPMSSRRDPMMALSLFLPKLYQLAEEYAPDSRITFGIIDVEPASPNTVPGKLMLTMDIRHPDLATYLDMLEKSEQIISQSCGSLDLEFQLKQSWHAPGVEFSEACIASVQQAVDDLGYSNKVMVSGAGHDAVNLARVVNTSMIFIPCRDGLSHNEAEYASPTDVGKGADVLLNAILSQAV</sequence>
<feature type="binding site" evidence="3">
    <location>
        <position position="190"/>
    </location>
    <ligand>
        <name>Zn(2+)</name>
        <dbReference type="ChEBI" id="CHEBI:29105"/>
        <label>1</label>
    </ligand>
</feature>